<reference evidence="2 3" key="1">
    <citation type="submission" date="2019-08" db="EMBL/GenBank/DDBJ databases">
        <authorList>
            <person name="Alioto T."/>
            <person name="Alioto T."/>
            <person name="Gomez Garrido J."/>
        </authorList>
    </citation>
    <scope>NUCLEOTIDE SEQUENCE [LARGE SCALE GENOMIC DNA]</scope>
</reference>
<feature type="domain" description="PWWP" evidence="1">
    <location>
        <begin position="26"/>
        <end position="79"/>
    </location>
</feature>
<dbReference type="SUPFAM" id="SSF63748">
    <property type="entry name" value="Tudor/PWWP/MBT"/>
    <property type="match status" value="1"/>
</dbReference>
<sequence length="274" mass="32084">MDQQDVQHRQTLNKDDTMESKLEYVVGDVVWAKLMGCPFWPAIVTYDPVSRLFFKGENNTFALHVRFCNFYGQRSWVTIVEKYCSEQDLVSKHPDCMVSLKKSKEEMISWHAAVEEADRLMTFNREERLLRFCTIYKLDFSKELNINGPSDDPAPQNTNLNSNGVFHNEAAPVIIRNENIQNNDTTDGNESDDSDYSAANALEIADLLLQKYGFSQNDAKPEKDELDFKKLEVSPRNYHLTLELMEKIWAMEEREYRELQIQKQKDELKRCLRY</sequence>
<evidence type="ECO:0000313" key="2">
    <source>
        <dbReference type="EMBL" id="VVC26660.1"/>
    </source>
</evidence>
<gene>
    <name evidence="2" type="ORF">CINCED_3A005147</name>
</gene>
<dbReference type="EMBL" id="CABPRJ010000041">
    <property type="protein sequence ID" value="VVC26660.1"/>
    <property type="molecule type" value="Genomic_DNA"/>
</dbReference>
<accession>A0A5E4M779</accession>
<evidence type="ECO:0000259" key="1">
    <source>
        <dbReference type="PROSITE" id="PS50812"/>
    </source>
</evidence>
<dbReference type="PROSITE" id="PS50812">
    <property type="entry name" value="PWWP"/>
    <property type="match status" value="1"/>
</dbReference>
<dbReference type="Proteomes" id="UP000325440">
    <property type="component" value="Unassembled WGS sequence"/>
</dbReference>
<dbReference type="InterPro" id="IPR000313">
    <property type="entry name" value="PWWP_dom"/>
</dbReference>
<dbReference type="Pfam" id="PF00855">
    <property type="entry name" value="PWWP"/>
    <property type="match status" value="1"/>
</dbReference>
<organism evidence="2 3">
    <name type="scientific">Cinara cedri</name>
    <dbReference type="NCBI Taxonomy" id="506608"/>
    <lineage>
        <taxon>Eukaryota</taxon>
        <taxon>Metazoa</taxon>
        <taxon>Ecdysozoa</taxon>
        <taxon>Arthropoda</taxon>
        <taxon>Hexapoda</taxon>
        <taxon>Insecta</taxon>
        <taxon>Pterygota</taxon>
        <taxon>Neoptera</taxon>
        <taxon>Paraneoptera</taxon>
        <taxon>Hemiptera</taxon>
        <taxon>Sternorrhyncha</taxon>
        <taxon>Aphidomorpha</taxon>
        <taxon>Aphidoidea</taxon>
        <taxon>Aphididae</taxon>
        <taxon>Lachninae</taxon>
        <taxon>Cinara</taxon>
    </lineage>
</organism>
<dbReference type="Gene3D" id="2.30.30.140">
    <property type="match status" value="1"/>
</dbReference>
<dbReference type="OrthoDB" id="6615489at2759"/>
<evidence type="ECO:0000313" key="3">
    <source>
        <dbReference type="Proteomes" id="UP000325440"/>
    </source>
</evidence>
<keyword evidence="3" id="KW-1185">Reference proteome</keyword>
<protein>
    <recommendedName>
        <fullName evidence="1">PWWP domain-containing protein</fullName>
    </recommendedName>
</protein>
<dbReference type="AlphaFoldDB" id="A0A5E4M779"/>
<proteinExistence type="predicted"/>
<name>A0A5E4M779_9HEMI</name>